<organism evidence="1 2">
    <name type="scientific">Vermiconidia calcicola</name>
    <dbReference type="NCBI Taxonomy" id="1690605"/>
    <lineage>
        <taxon>Eukaryota</taxon>
        <taxon>Fungi</taxon>
        <taxon>Dikarya</taxon>
        <taxon>Ascomycota</taxon>
        <taxon>Pezizomycotina</taxon>
        <taxon>Dothideomycetes</taxon>
        <taxon>Dothideomycetidae</taxon>
        <taxon>Mycosphaerellales</taxon>
        <taxon>Extremaceae</taxon>
        <taxon>Vermiconidia</taxon>
    </lineage>
</organism>
<gene>
    <name evidence="1" type="ORF">LTR37_012515</name>
</gene>
<evidence type="ECO:0000313" key="1">
    <source>
        <dbReference type="EMBL" id="KAK3706836.1"/>
    </source>
</evidence>
<dbReference type="Proteomes" id="UP001281147">
    <property type="component" value="Unassembled WGS sequence"/>
</dbReference>
<dbReference type="EMBL" id="JAUTXU010000116">
    <property type="protein sequence ID" value="KAK3706836.1"/>
    <property type="molecule type" value="Genomic_DNA"/>
</dbReference>
<sequence>MTDSSKETADVLNQVLQEWGPRVNLQYNSKVLVSDGNVAKTIYAATEDIGDVSNLQGVTSKPLEDLQMDTYTHAVFGLSGEDPKFILEGLKWMIYALQPKGIAIITSIKVQSGQAEGEEGQFNLGLEERMLFQSKGKIGKLADVLEYAGFERGKIRSHGRTTEAGGKKTEAEVVLAMKWDQLTG</sequence>
<protein>
    <submittedName>
        <fullName evidence="1">Uncharacterized protein</fullName>
    </submittedName>
</protein>
<reference evidence="1" key="1">
    <citation type="submission" date="2023-07" db="EMBL/GenBank/DDBJ databases">
        <title>Black Yeasts Isolated from many extreme environments.</title>
        <authorList>
            <person name="Coleine C."/>
            <person name="Stajich J.E."/>
            <person name="Selbmann L."/>
        </authorList>
    </citation>
    <scope>NUCLEOTIDE SEQUENCE</scope>
    <source>
        <strain evidence="1">CCFEE 5714</strain>
    </source>
</reference>
<keyword evidence="2" id="KW-1185">Reference proteome</keyword>
<name>A0ACC3MZ15_9PEZI</name>
<accession>A0ACC3MZ15</accession>
<proteinExistence type="predicted"/>
<evidence type="ECO:0000313" key="2">
    <source>
        <dbReference type="Proteomes" id="UP001281147"/>
    </source>
</evidence>
<comment type="caution">
    <text evidence="1">The sequence shown here is derived from an EMBL/GenBank/DDBJ whole genome shotgun (WGS) entry which is preliminary data.</text>
</comment>